<dbReference type="Pfam" id="PF01863">
    <property type="entry name" value="YgjP-like"/>
    <property type="match status" value="1"/>
</dbReference>
<keyword evidence="3" id="KW-1185">Reference proteome</keyword>
<dbReference type="EMBL" id="CP016895">
    <property type="protein sequence ID" value="AOA58525.1"/>
    <property type="molecule type" value="Genomic_DNA"/>
</dbReference>
<proteinExistence type="predicted"/>
<dbReference type="PANTHER" id="PTHR30399:SF1">
    <property type="entry name" value="UTP PYROPHOSPHATASE"/>
    <property type="match status" value="1"/>
</dbReference>
<evidence type="ECO:0000313" key="2">
    <source>
        <dbReference type="EMBL" id="AOA58525.1"/>
    </source>
</evidence>
<protein>
    <recommendedName>
        <fullName evidence="1">YgjP-like metallopeptidase domain-containing protein</fullName>
    </recommendedName>
</protein>
<dbReference type="STRING" id="1789224.BFG52_09305"/>
<reference evidence="2 3" key="1">
    <citation type="submission" date="2016-08" db="EMBL/GenBank/DDBJ databases">
        <authorList>
            <person name="Seilhamer J.J."/>
        </authorList>
    </citation>
    <scope>NUCLEOTIDE SEQUENCE [LARGE SCALE GENOMIC DNA]</scope>
    <source>
        <strain evidence="2 3">BRTC-1</strain>
    </source>
</reference>
<dbReference type="CDD" id="cd07344">
    <property type="entry name" value="M48_yhfN_like"/>
    <property type="match status" value="1"/>
</dbReference>
<dbReference type="PANTHER" id="PTHR30399">
    <property type="entry name" value="UNCHARACTERIZED PROTEIN YGJP"/>
    <property type="match status" value="1"/>
</dbReference>
<sequence>MQSLIVQPEIKIVRHASAKHMRLRVDAHSIRLTVPKFCHDQQIQQFLAQHQQWLARVWAQQQAKLNTQTSPDHFTLFNRQNAEQRFHIQAVSTLKTWQLDVEQQILYVNDQAVTLHFRNFVLAYAKKYLAGYLQQVAQQCAIHYQRCNIRLVKTRWGSCSQRHAIMLNASLVLLPEKLVRYVCVHELAHTRHFDHSPAFWAEVARHDADFQQHRRALKQIQLPHCLYR</sequence>
<feature type="domain" description="YgjP-like metallopeptidase" evidence="1">
    <location>
        <begin position="19"/>
        <end position="219"/>
    </location>
</feature>
<dbReference type="InterPro" id="IPR053136">
    <property type="entry name" value="UTP_pyrophosphatase-like"/>
</dbReference>
<dbReference type="KEGG" id="ala:BFG52_09305"/>
<dbReference type="Gene3D" id="3.30.2010.10">
    <property type="entry name" value="Metalloproteases ('zincins'), catalytic domain"/>
    <property type="match status" value="1"/>
</dbReference>
<gene>
    <name evidence="2" type="ORF">BFG52_09305</name>
</gene>
<dbReference type="Proteomes" id="UP000093391">
    <property type="component" value="Chromosome"/>
</dbReference>
<accession>A0A1B2M019</accession>
<evidence type="ECO:0000313" key="3">
    <source>
        <dbReference type="Proteomes" id="UP000093391"/>
    </source>
</evidence>
<name>A0A1B2M019_9GAMM</name>
<dbReference type="RefSeq" id="WP_067555115.1">
    <property type="nucleotide sequence ID" value="NZ_CP016895.1"/>
</dbReference>
<dbReference type="InterPro" id="IPR002725">
    <property type="entry name" value="YgjP-like_metallopeptidase"/>
</dbReference>
<dbReference type="OrthoDB" id="9811177at2"/>
<dbReference type="AlphaFoldDB" id="A0A1B2M019"/>
<evidence type="ECO:0000259" key="1">
    <source>
        <dbReference type="Pfam" id="PF01863"/>
    </source>
</evidence>
<organism evidence="2 3">
    <name type="scientific">Acinetobacter larvae</name>
    <dbReference type="NCBI Taxonomy" id="1789224"/>
    <lineage>
        <taxon>Bacteria</taxon>
        <taxon>Pseudomonadati</taxon>
        <taxon>Pseudomonadota</taxon>
        <taxon>Gammaproteobacteria</taxon>
        <taxon>Moraxellales</taxon>
        <taxon>Moraxellaceae</taxon>
        <taxon>Acinetobacter</taxon>
    </lineage>
</organism>